<evidence type="ECO:0000313" key="2">
    <source>
        <dbReference type="EMBL" id="SDB02312.1"/>
    </source>
</evidence>
<dbReference type="Proteomes" id="UP000198771">
    <property type="component" value="Unassembled WGS sequence"/>
</dbReference>
<organism evidence="2 3">
    <name type="scientific">Desulfonatronum thiosulfatophilum</name>
    <dbReference type="NCBI Taxonomy" id="617002"/>
    <lineage>
        <taxon>Bacteria</taxon>
        <taxon>Pseudomonadati</taxon>
        <taxon>Thermodesulfobacteriota</taxon>
        <taxon>Desulfovibrionia</taxon>
        <taxon>Desulfovibrionales</taxon>
        <taxon>Desulfonatronaceae</taxon>
        <taxon>Desulfonatronum</taxon>
    </lineage>
</organism>
<proteinExistence type="predicted"/>
<keyword evidence="1" id="KW-0812">Transmembrane</keyword>
<gene>
    <name evidence="2" type="ORF">SAMN05660653_00075</name>
</gene>
<keyword evidence="3" id="KW-1185">Reference proteome</keyword>
<evidence type="ECO:0000256" key="1">
    <source>
        <dbReference type="SAM" id="Phobius"/>
    </source>
</evidence>
<feature type="transmembrane region" description="Helical" evidence="1">
    <location>
        <begin position="53"/>
        <end position="74"/>
    </location>
</feature>
<name>A0A1G6A1K8_9BACT</name>
<keyword evidence="1" id="KW-0472">Membrane</keyword>
<evidence type="ECO:0000313" key="3">
    <source>
        <dbReference type="Proteomes" id="UP000198771"/>
    </source>
</evidence>
<dbReference type="AlphaFoldDB" id="A0A1G6A1K8"/>
<dbReference type="STRING" id="617002.SAMN05660653_00075"/>
<dbReference type="EMBL" id="FMXO01000001">
    <property type="protein sequence ID" value="SDB02312.1"/>
    <property type="molecule type" value="Genomic_DNA"/>
</dbReference>
<reference evidence="2 3" key="1">
    <citation type="submission" date="2016-10" db="EMBL/GenBank/DDBJ databases">
        <authorList>
            <person name="de Groot N.N."/>
        </authorList>
    </citation>
    <scope>NUCLEOTIDE SEQUENCE [LARGE SCALE GENOMIC DNA]</scope>
    <source>
        <strain evidence="2 3">ASO4-2</strain>
    </source>
</reference>
<accession>A0A1G6A1K8</accession>
<sequence>MKVSPAKSVMIDSHDRNQGSFLIPKHGGYYQMRNHQRWHLKSNRRRLQDSGKVGRLMLWILGAPIPVLVLFFLIRGWI</sequence>
<protein>
    <submittedName>
        <fullName evidence="2">Uncharacterized protein</fullName>
    </submittedName>
</protein>
<keyword evidence="1" id="KW-1133">Transmembrane helix</keyword>